<feature type="region of interest" description="Disordered" evidence="1">
    <location>
        <begin position="1"/>
        <end position="21"/>
    </location>
</feature>
<dbReference type="RefSeq" id="XP_001888942.1">
    <property type="nucleotide sequence ID" value="XM_001888907.1"/>
</dbReference>
<dbReference type="Proteomes" id="UP000001194">
    <property type="component" value="Unassembled WGS sequence"/>
</dbReference>
<protein>
    <submittedName>
        <fullName evidence="2">Predicted protein</fullName>
    </submittedName>
</protein>
<sequence length="253" mass="28398">MRTKYRQRTAPSRALPNANESSLGSGTLLTLLTHHILTIHADLVLVDKLVLQGVLALILNKTELITAKKFPGNADTSQEEMTHLAVEDVWKGVVRRSRMFSLSECLSCHELTRTVKVKHGDFSIYEYSPEEVLFFFVHEDWSPSSTLAGPTFICIPLTRRGVAESVVGRGRYRCRTTRWLFMGGARLQGVVDALLDVSSLTGSLLLLRPILLRLLLPPPPPQQQQQPHTHQLAIPIIRSTRHKPRLVNYPTSP</sequence>
<dbReference type="InterPro" id="IPR050161">
    <property type="entry name" value="Siro_Cobalamin_biosynth"/>
</dbReference>
<dbReference type="KEGG" id="lbc:LACBIDRAFT_314396"/>
<dbReference type="STRING" id="486041.B0DYG7"/>
<dbReference type="GO" id="GO:0019354">
    <property type="term" value="P:siroheme biosynthetic process"/>
    <property type="evidence" value="ECO:0007669"/>
    <property type="project" value="TreeGrafter"/>
</dbReference>
<dbReference type="AlphaFoldDB" id="B0DYG7"/>
<dbReference type="InParanoid" id="B0DYG7"/>
<gene>
    <name evidence="2" type="ORF">LACBIDRAFT_314396</name>
</gene>
<dbReference type="OrthoDB" id="508204at2759"/>
<proteinExistence type="predicted"/>
<organism evidence="3">
    <name type="scientific">Laccaria bicolor (strain S238N-H82 / ATCC MYA-4686)</name>
    <name type="common">Bicoloured deceiver</name>
    <name type="synonym">Laccaria laccata var. bicolor</name>
    <dbReference type="NCBI Taxonomy" id="486041"/>
    <lineage>
        <taxon>Eukaryota</taxon>
        <taxon>Fungi</taxon>
        <taxon>Dikarya</taxon>
        <taxon>Basidiomycota</taxon>
        <taxon>Agaricomycotina</taxon>
        <taxon>Agaricomycetes</taxon>
        <taxon>Agaricomycetidae</taxon>
        <taxon>Agaricales</taxon>
        <taxon>Agaricineae</taxon>
        <taxon>Hydnangiaceae</taxon>
        <taxon>Laccaria</taxon>
    </lineage>
</organism>
<dbReference type="HOGENOM" id="CLU_1098653_0_0_1"/>
<dbReference type="InterPro" id="IPR035996">
    <property type="entry name" value="4pyrrol_Methylase_sf"/>
</dbReference>
<dbReference type="GO" id="GO:0004851">
    <property type="term" value="F:uroporphyrin-III C-methyltransferase activity"/>
    <property type="evidence" value="ECO:0007669"/>
    <property type="project" value="TreeGrafter"/>
</dbReference>
<evidence type="ECO:0000256" key="1">
    <source>
        <dbReference type="SAM" id="MobiDB-lite"/>
    </source>
</evidence>
<dbReference type="Gene3D" id="3.40.1010.10">
    <property type="entry name" value="Cobalt-precorrin-4 Transmethylase, Domain 1"/>
    <property type="match status" value="1"/>
</dbReference>
<evidence type="ECO:0000313" key="2">
    <source>
        <dbReference type="EMBL" id="EDR00383.1"/>
    </source>
</evidence>
<name>B0DYG7_LACBS</name>
<evidence type="ECO:0000313" key="3">
    <source>
        <dbReference type="Proteomes" id="UP000001194"/>
    </source>
</evidence>
<accession>B0DYG7</accession>
<dbReference type="InterPro" id="IPR014777">
    <property type="entry name" value="4pyrrole_Mease_sub1"/>
</dbReference>
<dbReference type="EMBL" id="DS547150">
    <property type="protein sequence ID" value="EDR00383.1"/>
    <property type="molecule type" value="Genomic_DNA"/>
</dbReference>
<reference evidence="2 3" key="1">
    <citation type="journal article" date="2008" name="Nature">
        <title>The genome of Laccaria bicolor provides insights into mycorrhizal symbiosis.</title>
        <authorList>
            <person name="Martin F."/>
            <person name="Aerts A."/>
            <person name="Ahren D."/>
            <person name="Brun A."/>
            <person name="Danchin E.G.J."/>
            <person name="Duchaussoy F."/>
            <person name="Gibon J."/>
            <person name="Kohler A."/>
            <person name="Lindquist E."/>
            <person name="Pereda V."/>
            <person name="Salamov A."/>
            <person name="Shapiro H.J."/>
            <person name="Wuyts J."/>
            <person name="Blaudez D."/>
            <person name="Buee M."/>
            <person name="Brokstein P."/>
            <person name="Canbaeck B."/>
            <person name="Cohen D."/>
            <person name="Courty P.E."/>
            <person name="Coutinho P.M."/>
            <person name="Delaruelle C."/>
            <person name="Detter J.C."/>
            <person name="Deveau A."/>
            <person name="DiFazio S."/>
            <person name="Duplessis S."/>
            <person name="Fraissinet-Tachet L."/>
            <person name="Lucic E."/>
            <person name="Frey-Klett P."/>
            <person name="Fourrey C."/>
            <person name="Feussner I."/>
            <person name="Gay G."/>
            <person name="Grimwood J."/>
            <person name="Hoegger P.J."/>
            <person name="Jain P."/>
            <person name="Kilaru S."/>
            <person name="Labbe J."/>
            <person name="Lin Y.C."/>
            <person name="Legue V."/>
            <person name="Le Tacon F."/>
            <person name="Marmeisse R."/>
            <person name="Melayah D."/>
            <person name="Montanini B."/>
            <person name="Muratet M."/>
            <person name="Nehls U."/>
            <person name="Niculita-Hirzel H."/>
            <person name="Oudot-Le Secq M.P."/>
            <person name="Peter M."/>
            <person name="Quesneville H."/>
            <person name="Rajashekar B."/>
            <person name="Reich M."/>
            <person name="Rouhier N."/>
            <person name="Schmutz J."/>
            <person name="Yin T."/>
            <person name="Chalot M."/>
            <person name="Henrissat B."/>
            <person name="Kuees U."/>
            <person name="Lucas S."/>
            <person name="Van de Peer Y."/>
            <person name="Podila G.K."/>
            <person name="Polle A."/>
            <person name="Pukkila P.J."/>
            <person name="Richardson P.M."/>
            <person name="Rouze P."/>
            <person name="Sanders I.R."/>
            <person name="Stajich J.E."/>
            <person name="Tunlid A."/>
            <person name="Tuskan G."/>
            <person name="Grigoriev I.V."/>
        </authorList>
    </citation>
    <scope>NUCLEOTIDE SEQUENCE [LARGE SCALE GENOMIC DNA]</scope>
    <source>
        <strain evidence="3">S238N-H82 / ATCC MYA-4686</strain>
    </source>
</reference>
<dbReference type="PANTHER" id="PTHR45790">
    <property type="entry name" value="SIROHEME SYNTHASE-RELATED"/>
    <property type="match status" value="1"/>
</dbReference>
<dbReference type="GeneID" id="6084610"/>
<keyword evidence="3" id="KW-1185">Reference proteome</keyword>
<dbReference type="SUPFAM" id="SSF53790">
    <property type="entry name" value="Tetrapyrrole methylase"/>
    <property type="match status" value="1"/>
</dbReference>
<dbReference type="PANTHER" id="PTHR45790:SF6">
    <property type="entry name" value="UROPORPHYRINOGEN-III C-METHYLTRANSFERASE"/>
    <property type="match status" value="1"/>
</dbReference>